<protein>
    <submittedName>
        <fullName evidence="2">Beta-lactamase-like protein</fullName>
    </submittedName>
</protein>
<dbReference type="PANTHER" id="PTHR42951:SF4">
    <property type="entry name" value="ACYL-COENZYME A THIOESTERASE MBLAC2"/>
    <property type="match status" value="1"/>
</dbReference>
<dbReference type="AlphaFoldDB" id="A0A6A6PPD5"/>
<dbReference type="InterPro" id="IPR036866">
    <property type="entry name" value="RibonucZ/Hydroxyglut_hydro"/>
</dbReference>
<dbReference type="Pfam" id="PF00753">
    <property type="entry name" value="Lactamase_B"/>
    <property type="match status" value="1"/>
</dbReference>
<dbReference type="PANTHER" id="PTHR42951">
    <property type="entry name" value="METALLO-BETA-LACTAMASE DOMAIN-CONTAINING"/>
    <property type="match status" value="1"/>
</dbReference>
<dbReference type="InterPro" id="IPR001279">
    <property type="entry name" value="Metallo-B-lactamas"/>
</dbReference>
<evidence type="ECO:0000313" key="3">
    <source>
        <dbReference type="Proteomes" id="UP000799767"/>
    </source>
</evidence>
<keyword evidence="3" id="KW-1185">Reference proteome</keyword>
<name>A0A6A6PPD5_9PEZI</name>
<gene>
    <name evidence="2" type="ORF">BDY17DRAFT_301058</name>
</gene>
<evidence type="ECO:0000259" key="1">
    <source>
        <dbReference type="SMART" id="SM00849"/>
    </source>
</evidence>
<organism evidence="2 3">
    <name type="scientific">Neohortaea acidophila</name>
    <dbReference type="NCBI Taxonomy" id="245834"/>
    <lineage>
        <taxon>Eukaryota</taxon>
        <taxon>Fungi</taxon>
        <taxon>Dikarya</taxon>
        <taxon>Ascomycota</taxon>
        <taxon>Pezizomycotina</taxon>
        <taxon>Dothideomycetes</taxon>
        <taxon>Dothideomycetidae</taxon>
        <taxon>Mycosphaerellales</taxon>
        <taxon>Teratosphaeriaceae</taxon>
        <taxon>Neohortaea</taxon>
    </lineage>
</organism>
<feature type="domain" description="Metallo-beta-lactamase" evidence="1">
    <location>
        <begin position="14"/>
        <end position="248"/>
    </location>
</feature>
<accession>A0A6A6PPD5</accession>
<dbReference type="SMART" id="SM00849">
    <property type="entry name" value="Lactamase_B"/>
    <property type="match status" value="1"/>
</dbReference>
<dbReference type="EMBL" id="MU001638">
    <property type="protein sequence ID" value="KAF2481303.1"/>
    <property type="molecule type" value="Genomic_DNA"/>
</dbReference>
<reference evidence="2" key="1">
    <citation type="journal article" date="2020" name="Stud. Mycol.">
        <title>101 Dothideomycetes genomes: a test case for predicting lifestyles and emergence of pathogens.</title>
        <authorList>
            <person name="Haridas S."/>
            <person name="Albert R."/>
            <person name="Binder M."/>
            <person name="Bloem J."/>
            <person name="Labutti K."/>
            <person name="Salamov A."/>
            <person name="Andreopoulos B."/>
            <person name="Baker S."/>
            <person name="Barry K."/>
            <person name="Bills G."/>
            <person name="Bluhm B."/>
            <person name="Cannon C."/>
            <person name="Castanera R."/>
            <person name="Culley D."/>
            <person name="Daum C."/>
            <person name="Ezra D."/>
            <person name="Gonzalez J."/>
            <person name="Henrissat B."/>
            <person name="Kuo A."/>
            <person name="Liang C."/>
            <person name="Lipzen A."/>
            <person name="Lutzoni F."/>
            <person name="Magnuson J."/>
            <person name="Mondo S."/>
            <person name="Nolan M."/>
            <person name="Ohm R."/>
            <person name="Pangilinan J."/>
            <person name="Park H.-J."/>
            <person name="Ramirez L."/>
            <person name="Alfaro M."/>
            <person name="Sun H."/>
            <person name="Tritt A."/>
            <person name="Yoshinaga Y."/>
            <person name="Zwiers L.-H."/>
            <person name="Turgeon B."/>
            <person name="Goodwin S."/>
            <person name="Spatafora J."/>
            <person name="Crous P."/>
            <person name="Grigoriev I."/>
        </authorList>
    </citation>
    <scope>NUCLEOTIDE SEQUENCE</scope>
    <source>
        <strain evidence="2">CBS 113389</strain>
    </source>
</reference>
<dbReference type="GeneID" id="54475176"/>
<dbReference type="OrthoDB" id="3341310at2759"/>
<evidence type="ECO:0000313" key="2">
    <source>
        <dbReference type="EMBL" id="KAF2481303.1"/>
    </source>
</evidence>
<dbReference type="RefSeq" id="XP_033587873.1">
    <property type="nucleotide sequence ID" value="XM_033734174.1"/>
</dbReference>
<dbReference type="Proteomes" id="UP000799767">
    <property type="component" value="Unassembled WGS sequence"/>
</dbReference>
<dbReference type="CDD" id="cd06262">
    <property type="entry name" value="metallo-hydrolase-like_MBL-fold"/>
    <property type="match status" value="1"/>
</dbReference>
<dbReference type="SUPFAM" id="SSF56281">
    <property type="entry name" value="Metallo-hydrolase/oxidoreductase"/>
    <property type="match status" value="1"/>
</dbReference>
<dbReference type="InterPro" id="IPR050855">
    <property type="entry name" value="NDM-1-like"/>
</dbReference>
<proteinExistence type="predicted"/>
<dbReference type="Gene3D" id="3.60.15.10">
    <property type="entry name" value="Ribonuclease Z/Hydroxyacylglutathione hydrolase-like"/>
    <property type="match status" value="1"/>
</dbReference>
<sequence>MAPPSTSFTTKRINATTFVICEDDEFREHPLIYVKLHPKVPVVVLSDTGCDEPSEEHKKDRYIHLRKYIENYPIRDNNDQPLNPGGNLQYYIICTHCHYDHIGGISQFLAGGTTEIIASSAGRDFIESDLETHGQFKYIGRPVPWYQVSYWAESFERLKWPLWHKEREPQPYQTDMELSIIHTPGHTPDELAWYDHAEMHLSCGDSFYDQGEEVMPIIFPAEGNLIEWVFSMQKLLVFVRSENARATKDAEERSNEDGWQHVAKRVKVSCAHVTSLADGEEILAKLEKFAARTYAGEVPVVKKEYKEGDVYYTWQDDEKASSMSIQAPARLMDQARAFFNV</sequence>